<protein>
    <recommendedName>
        <fullName evidence="4">Retrotransposon gag domain-containing protein</fullName>
    </recommendedName>
</protein>
<feature type="compositionally biased region" description="Basic and acidic residues" evidence="1">
    <location>
        <begin position="170"/>
        <end position="182"/>
    </location>
</feature>
<reference evidence="2 3" key="1">
    <citation type="submission" date="2017-11" db="EMBL/GenBank/DDBJ databases">
        <title>De-novo sequencing of pomegranate (Punica granatum L.) genome.</title>
        <authorList>
            <person name="Akparov Z."/>
            <person name="Amiraslanov A."/>
            <person name="Hajiyeva S."/>
            <person name="Abbasov M."/>
            <person name="Kaur K."/>
            <person name="Hamwieh A."/>
            <person name="Solovyev V."/>
            <person name="Salamov A."/>
            <person name="Braich B."/>
            <person name="Kosarev P."/>
            <person name="Mahmoud A."/>
            <person name="Hajiyev E."/>
            <person name="Babayeva S."/>
            <person name="Izzatullayeva V."/>
            <person name="Mammadov A."/>
            <person name="Mammadov A."/>
            <person name="Sharifova S."/>
            <person name="Ojaghi J."/>
            <person name="Eynullazada K."/>
            <person name="Bayramov B."/>
            <person name="Abdulazimova A."/>
            <person name="Shahmuradov I."/>
        </authorList>
    </citation>
    <scope>NUCLEOTIDE SEQUENCE [LARGE SCALE GENOMIC DNA]</scope>
    <source>
        <strain evidence="3">cv. AG2017</strain>
        <tissue evidence="2">Leaf</tissue>
    </source>
</reference>
<sequence length="300" mass="33845">MASFEERMIKVENVIPKVQGEAVNAFESVKGLTSEALVTIMRAKLDEFKGELARVKRTHGVGASVVIPGSQLDIPKPNYAEDEARAKFRRLKHKGDLREYGRTFLDLMLQITSMNDKEAFFQFMDGLKPWAKQDLQCRIVQDLNKDISTADSLGFRAKKSNWKGKAQKSTPKDKKESSKSWKKEKEKGQLKCFLCDGLFLARECSKRGKLVSLFRDDKEEKEEGTQLDLLRILSSIRTKLDKPKGLMFVDIKLAPGSSNLFISREGMEKLGLCVEAAKGHLKTVNSAKMLAGDVDPWIEQ</sequence>
<proteinExistence type="predicted"/>
<evidence type="ECO:0008006" key="4">
    <source>
        <dbReference type="Google" id="ProtNLM"/>
    </source>
</evidence>
<keyword evidence="3" id="KW-1185">Reference proteome</keyword>
<evidence type="ECO:0000313" key="3">
    <source>
        <dbReference type="Proteomes" id="UP000233551"/>
    </source>
</evidence>
<dbReference type="EMBL" id="PGOL01001595">
    <property type="protein sequence ID" value="PKI56555.1"/>
    <property type="molecule type" value="Genomic_DNA"/>
</dbReference>
<gene>
    <name evidence="2" type="ORF">CRG98_023081</name>
</gene>
<dbReference type="Proteomes" id="UP000233551">
    <property type="component" value="Unassembled WGS sequence"/>
</dbReference>
<organism evidence="2 3">
    <name type="scientific">Punica granatum</name>
    <name type="common">Pomegranate</name>
    <dbReference type="NCBI Taxonomy" id="22663"/>
    <lineage>
        <taxon>Eukaryota</taxon>
        <taxon>Viridiplantae</taxon>
        <taxon>Streptophyta</taxon>
        <taxon>Embryophyta</taxon>
        <taxon>Tracheophyta</taxon>
        <taxon>Spermatophyta</taxon>
        <taxon>Magnoliopsida</taxon>
        <taxon>eudicotyledons</taxon>
        <taxon>Gunneridae</taxon>
        <taxon>Pentapetalae</taxon>
        <taxon>rosids</taxon>
        <taxon>malvids</taxon>
        <taxon>Myrtales</taxon>
        <taxon>Lythraceae</taxon>
        <taxon>Punica</taxon>
    </lineage>
</organism>
<evidence type="ECO:0000256" key="1">
    <source>
        <dbReference type="SAM" id="MobiDB-lite"/>
    </source>
</evidence>
<dbReference type="AlphaFoldDB" id="A0A2I0JJV5"/>
<accession>A0A2I0JJV5</accession>
<evidence type="ECO:0000313" key="2">
    <source>
        <dbReference type="EMBL" id="PKI56555.1"/>
    </source>
</evidence>
<name>A0A2I0JJV5_PUNGR</name>
<feature type="region of interest" description="Disordered" evidence="1">
    <location>
        <begin position="159"/>
        <end position="182"/>
    </location>
</feature>
<comment type="caution">
    <text evidence="2">The sequence shown here is derived from an EMBL/GenBank/DDBJ whole genome shotgun (WGS) entry which is preliminary data.</text>
</comment>